<sequence length="166" mass="18334">MNKLTKTTVLATTIIAAMGAFAAAHADEDRKGHGKKRGFNFETLDSNSDGFVTPEEMEANQLARFNAQDTDGDGFLTKEEITAAFEARAEERKREMKEGRLDKMIEKMDANEDGKLSSDEMKHPNSNKMFEKLDTNGDGKISKEEAEAAKGKKKGKAKGKGKKIEE</sequence>
<feature type="domain" description="EF-hand" evidence="5">
    <location>
        <begin position="56"/>
        <end position="91"/>
    </location>
</feature>
<dbReference type="PANTHER" id="PTHR10827:SF98">
    <property type="entry name" value="45 KDA CALCIUM-BINDING PROTEIN"/>
    <property type="match status" value="1"/>
</dbReference>
<dbReference type="Pfam" id="PF13202">
    <property type="entry name" value="EF-hand_5"/>
    <property type="match status" value="2"/>
</dbReference>
<keyword evidence="4" id="KW-0732">Signal</keyword>
<protein>
    <recommendedName>
        <fullName evidence="5">EF-hand domain-containing protein</fullName>
    </recommendedName>
</protein>
<accession>A0ABQ5VU00</accession>
<feature type="region of interest" description="Disordered" evidence="3">
    <location>
        <begin position="89"/>
        <end position="166"/>
    </location>
</feature>
<evidence type="ECO:0000313" key="7">
    <source>
        <dbReference type="Proteomes" id="UP001156694"/>
    </source>
</evidence>
<evidence type="ECO:0000256" key="4">
    <source>
        <dbReference type="SAM" id="SignalP"/>
    </source>
</evidence>
<dbReference type="SUPFAM" id="SSF47473">
    <property type="entry name" value="EF-hand"/>
    <property type="match status" value="1"/>
</dbReference>
<proteinExistence type="predicted"/>
<dbReference type="InterPro" id="IPR011992">
    <property type="entry name" value="EF-hand-dom_pair"/>
</dbReference>
<gene>
    <name evidence="6" type="ORF">GCM10007939_09350</name>
</gene>
<feature type="compositionally biased region" description="Basic residues" evidence="3">
    <location>
        <begin position="151"/>
        <end position="166"/>
    </location>
</feature>
<evidence type="ECO:0000256" key="3">
    <source>
        <dbReference type="SAM" id="MobiDB-lite"/>
    </source>
</evidence>
<dbReference type="Proteomes" id="UP001156694">
    <property type="component" value="Unassembled WGS sequence"/>
</dbReference>
<dbReference type="PROSITE" id="PS50222">
    <property type="entry name" value="EF_HAND_2"/>
    <property type="match status" value="2"/>
</dbReference>
<dbReference type="SMART" id="SM00054">
    <property type="entry name" value="EFh"/>
    <property type="match status" value="3"/>
</dbReference>
<keyword evidence="7" id="KW-1185">Reference proteome</keyword>
<feature type="compositionally biased region" description="Basic and acidic residues" evidence="3">
    <location>
        <begin position="89"/>
        <end position="150"/>
    </location>
</feature>
<evidence type="ECO:0000313" key="6">
    <source>
        <dbReference type="EMBL" id="GLQ34652.1"/>
    </source>
</evidence>
<feature type="region of interest" description="Disordered" evidence="3">
    <location>
        <begin position="26"/>
        <end position="51"/>
    </location>
</feature>
<dbReference type="RefSeq" id="WP_284376549.1">
    <property type="nucleotide sequence ID" value="NZ_BSNN01000002.1"/>
</dbReference>
<feature type="domain" description="EF-hand" evidence="5">
    <location>
        <begin position="121"/>
        <end position="156"/>
    </location>
</feature>
<organism evidence="6 7">
    <name type="scientific">Amylibacter marinus</name>
    <dbReference type="NCBI Taxonomy" id="1475483"/>
    <lineage>
        <taxon>Bacteria</taxon>
        <taxon>Pseudomonadati</taxon>
        <taxon>Pseudomonadota</taxon>
        <taxon>Alphaproteobacteria</taxon>
        <taxon>Rhodobacterales</taxon>
        <taxon>Paracoccaceae</taxon>
        <taxon>Amylibacter</taxon>
    </lineage>
</organism>
<evidence type="ECO:0000259" key="5">
    <source>
        <dbReference type="PROSITE" id="PS50222"/>
    </source>
</evidence>
<feature type="chain" id="PRO_5045600061" description="EF-hand domain-containing protein" evidence="4">
    <location>
        <begin position="23"/>
        <end position="166"/>
    </location>
</feature>
<comment type="caution">
    <text evidence="6">The sequence shown here is derived from an EMBL/GenBank/DDBJ whole genome shotgun (WGS) entry which is preliminary data.</text>
</comment>
<name>A0ABQ5VU00_9RHOB</name>
<dbReference type="Pfam" id="PF13499">
    <property type="entry name" value="EF-hand_7"/>
    <property type="match status" value="1"/>
</dbReference>
<reference evidence="7" key="1">
    <citation type="journal article" date="2019" name="Int. J. Syst. Evol. Microbiol.">
        <title>The Global Catalogue of Microorganisms (GCM) 10K type strain sequencing project: providing services to taxonomists for standard genome sequencing and annotation.</title>
        <authorList>
            <consortium name="The Broad Institute Genomics Platform"/>
            <consortium name="The Broad Institute Genome Sequencing Center for Infectious Disease"/>
            <person name="Wu L."/>
            <person name="Ma J."/>
        </authorList>
    </citation>
    <scope>NUCLEOTIDE SEQUENCE [LARGE SCALE GENOMIC DNA]</scope>
    <source>
        <strain evidence="7">NBRC 110140</strain>
    </source>
</reference>
<evidence type="ECO:0000256" key="2">
    <source>
        <dbReference type="ARBA" id="ARBA00022737"/>
    </source>
</evidence>
<dbReference type="InterPro" id="IPR018247">
    <property type="entry name" value="EF_Hand_1_Ca_BS"/>
</dbReference>
<dbReference type="PROSITE" id="PS00018">
    <property type="entry name" value="EF_HAND_1"/>
    <property type="match status" value="1"/>
</dbReference>
<keyword evidence="2" id="KW-0677">Repeat</keyword>
<keyword evidence="1" id="KW-0479">Metal-binding</keyword>
<evidence type="ECO:0000256" key="1">
    <source>
        <dbReference type="ARBA" id="ARBA00022723"/>
    </source>
</evidence>
<feature type="signal peptide" evidence="4">
    <location>
        <begin position="1"/>
        <end position="22"/>
    </location>
</feature>
<dbReference type="PANTHER" id="PTHR10827">
    <property type="entry name" value="RETICULOCALBIN"/>
    <property type="match status" value="1"/>
</dbReference>
<dbReference type="InterPro" id="IPR002048">
    <property type="entry name" value="EF_hand_dom"/>
</dbReference>
<dbReference type="Gene3D" id="1.10.238.10">
    <property type="entry name" value="EF-hand"/>
    <property type="match status" value="2"/>
</dbReference>
<dbReference type="EMBL" id="BSNN01000002">
    <property type="protein sequence ID" value="GLQ34652.1"/>
    <property type="molecule type" value="Genomic_DNA"/>
</dbReference>